<sequence length="250" mass="29211">MKKSILFLFAVTAIVFSSCEEKLPLYSDPQAYLNFDIRYREDTLINYSFAFADKGVNKDTVWITLNTMGYLSDKPRMFKLKQVPFGKLNAEPGKHYLGFDTKEMEKYLVIPAKAVSVDVPIVLFKHPSLDKGIYNLRIQVQPNGTFMPGYQEQNFVQIAVTNKLSRPSEWNGFMEHYFGKWGEVKHKFMMRITGYKWDDKFIRPLYKDQAYARFLQSKLKRALDKLNEERKAKGESFLKEDNGSLITFDE</sequence>
<organism evidence="1 2">
    <name type="scientific">Hoylesella timonensis S9-PR14</name>
    <dbReference type="NCBI Taxonomy" id="1401062"/>
    <lineage>
        <taxon>Bacteria</taxon>
        <taxon>Pseudomonadati</taxon>
        <taxon>Bacteroidota</taxon>
        <taxon>Bacteroidia</taxon>
        <taxon>Bacteroidales</taxon>
        <taxon>Prevotellaceae</taxon>
        <taxon>Hoylesella</taxon>
    </lineage>
</organism>
<evidence type="ECO:0008006" key="3">
    <source>
        <dbReference type="Google" id="ProtNLM"/>
    </source>
</evidence>
<dbReference type="Proteomes" id="UP000029723">
    <property type="component" value="Unassembled WGS sequence"/>
</dbReference>
<evidence type="ECO:0000313" key="2">
    <source>
        <dbReference type="Proteomes" id="UP000029723"/>
    </source>
</evidence>
<name>A0A098YUN2_9BACT</name>
<dbReference type="InterPro" id="IPR032299">
    <property type="entry name" value="DUF4843"/>
</dbReference>
<dbReference type="Pfam" id="PF16132">
    <property type="entry name" value="DUF4843"/>
    <property type="match status" value="1"/>
</dbReference>
<proteinExistence type="predicted"/>
<reference evidence="1 2" key="1">
    <citation type="submission" date="2014-07" db="EMBL/GenBank/DDBJ databases">
        <authorList>
            <person name="McCorrison J."/>
            <person name="Sanka R."/>
            <person name="Torralba M."/>
            <person name="Gillis M."/>
            <person name="Haft D.H."/>
            <person name="Methe B."/>
            <person name="Sutton G."/>
            <person name="Nelson K.E."/>
        </authorList>
    </citation>
    <scope>NUCLEOTIDE SEQUENCE [LARGE SCALE GENOMIC DNA]</scope>
    <source>
        <strain evidence="1 2">S9-PR14</strain>
    </source>
</reference>
<dbReference type="PROSITE" id="PS51257">
    <property type="entry name" value="PROKAR_LIPOPROTEIN"/>
    <property type="match status" value="1"/>
</dbReference>
<dbReference type="AlphaFoldDB" id="A0A098YUN2"/>
<dbReference type="EMBL" id="JRPQ01000011">
    <property type="protein sequence ID" value="KGI23074.1"/>
    <property type="molecule type" value="Genomic_DNA"/>
</dbReference>
<comment type="caution">
    <text evidence="1">The sequence shown here is derived from an EMBL/GenBank/DDBJ whole genome shotgun (WGS) entry which is preliminary data.</text>
</comment>
<evidence type="ECO:0000313" key="1">
    <source>
        <dbReference type="EMBL" id="KGI23074.1"/>
    </source>
</evidence>
<dbReference type="OrthoDB" id="1092914at2"/>
<gene>
    <name evidence="1" type="ORF">HMPREF9304_00790</name>
</gene>
<dbReference type="RefSeq" id="WP_036925807.1">
    <property type="nucleotide sequence ID" value="NZ_JRPQ01000011.1"/>
</dbReference>
<protein>
    <recommendedName>
        <fullName evidence="3">DUF4843 domain-containing protein</fullName>
    </recommendedName>
</protein>
<accession>A0A098YUN2</accession>